<name>A0ABQ9WMY1_9EUKA</name>
<comment type="caution">
    <text evidence="2">The sequence shown here is derived from an EMBL/GenBank/DDBJ whole genome shotgun (WGS) entry which is preliminary data.</text>
</comment>
<keyword evidence="3" id="KW-1185">Reference proteome</keyword>
<feature type="region of interest" description="Disordered" evidence="1">
    <location>
        <begin position="50"/>
        <end position="72"/>
    </location>
</feature>
<evidence type="ECO:0000256" key="1">
    <source>
        <dbReference type="SAM" id="MobiDB-lite"/>
    </source>
</evidence>
<feature type="region of interest" description="Disordered" evidence="1">
    <location>
        <begin position="1"/>
        <end position="36"/>
    </location>
</feature>
<sequence length="72" mass="7803">MHPPSPPEHDENDELPSIESDCPSPTVPQTIDPAHVDLNPTNELFLIQSEPDDVSVKNDSENSASTVVKAID</sequence>
<evidence type="ECO:0000313" key="2">
    <source>
        <dbReference type="EMBL" id="KAK2940847.1"/>
    </source>
</evidence>
<protein>
    <submittedName>
        <fullName evidence="2">Uncharacterized protein</fullName>
    </submittedName>
</protein>
<dbReference type="Proteomes" id="UP001281761">
    <property type="component" value="Unassembled WGS sequence"/>
</dbReference>
<organism evidence="2 3">
    <name type="scientific">Blattamonas nauphoetae</name>
    <dbReference type="NCBI Taxonomy" id="2049346"/>
    <lineage>
        <taxon>Eukaryota</taxon>
        <taxon>Metamonada</taxon>
        <taxon>Preaxostyla</taxon>
        <taxon>Oxymonadida</taxon>
        <taxon>Blattamonas</taxon>
    </lineage>
</organism>
<evidence type="ECO:0000313" key="3">
    <source>
        <dbReference type="Proteomes" id="UP001281761"/>
    </source>
</evidence>
<proteinExistence type="predicted"/>
<dbReference type="EMBL" id="JARBJD010000592">
    <property type="protein sequence ID" value="KAK2940847.1"/>
    <property type="molecule type" value="Genomic_DNA"/>
</dbReference>
<reference evidence="2 3" key="1">
    <citation type="journal article" date="2022" name="bioRxiv">
        <title>Genomics of Preaxostyla Flagellates Illuminates Evolutionary Transitions and the Path Towards Mitochondrial Loss.</title>
        <authorList>
            <person name="Novak L.V.F."/>
            <person name="Treitli S.C."/>
            <person name="Pyrih J."/>
            <person name="Halakuc P."/>
            <person name="Pipaliya S.V."/>
            <person name="Vacek V."/>
            <person name="Brzon O."/>
            <person name="Soukal P."/>
            <person name="Eme L."/>
            <person name="Dacks J.B."/>
            <person name="Karnkowska A."/>
            <person name="Elias M."/>
            <person name="Hampl V."/>
        </authorList>
    </citation>
    <scope>NUCLEOTIDE SEQUENCE [LARGE SCALE GENOMIC DNA]</scope>
    <source>
        <strain evidence="2">NAU3</strain>
        <tissue evidence="2">Gut</tissue>
    </source>
</reference>
<accession>A0ABQ9WMY1</accession>
<gene>
    <name evidence="2" type="ORF">BLNAU_24250</name>
</gene>